<dbReference type="OrthoDB" id="7270324at2"/>
<keyword evidence="1" id="KW-1133">Transmembrane helix</keyword>
<dbReference type="Proteomes" id="UP000468650">
    <property type="component" value="Unassembled WGS sequence"/>
</dbReference>
<protein>
    <submittedName>
        <fullName evidence="2">Uncharacterized protein</fullName>
    </submittedName>
</protein>
<evidence type="ECO:0000256" key="1">
    <source>
        <dbReference type="SAM" id="Phobius"/>
    </source>
</evidence>
<sequence length="202" mass="22643">MHKNIGGMLILPILVSIGFDVYGNYLVASGSWSIIIGFLYPIVALLVSFATFGLLIHTRSLFRVAFAVTALTLIACLSFVWFIHGVDRTNIMSTTFIFGIAAPAALGVAIMLELDNVVRSDAGLSKYISILNRTWIFYFAAGYANWNIRYFTIQIEDQLMRRSIDLGLDFLHVVGYFALIVSYLYVINKTNLKPLWKIPQTS</sequence>
<reference evidence="2 3" key="1">
    <citation type="submission" date="2019-09" db="EMBL/GenBank/DDBJ databases">
        <title>Genomes of family Cryomorphaceae.</title>
        <authorList>
            <person name="Bowman J.P."/>
        </authorList>
    </citation>
    <scope>NUCLEOTIDE SEQUENCE [LARGE SCALE GENOMIC DNA]</scope>
    <source>
        <strain evidence="2 3">LMG 25704</strain>
    </source>
</reference>
<dbReference type="AlphaFoldDB" id="A0A6N6RG22"/>
<evidence type="ECO:0000313" key="2">
    <source>
        <dbReference type="EMBL" id="KAB2807046.1"/>
    </source>
</evidence>
<gene>
    <name evidence="2" type="ORF">F8C67_12695</name>
</gene>
<dbReference type="RefSeq" id="WP_151668236.1">
    <property type="nucleotide sequence ID" value="NZ_WBVO01000012.1"/>
</dbReference>
<feature type="transmembrane region" description="Helical" evidence="1">
    <location>
        <begin position="64"/>
        <end position="84"/>
    </location>
</feature>
<organism evidence="2 3">
    <name type="scientific">Phaeocystidibacter luteus</name>
    <dbReference type="NCBI Taxonomy" id="911197"/>
    <lineage>
        <taxon>Bacteria</taxon>
        <taxon>Pseudomonadati</taxon>
        <taxon>Bacteroidota</taxon>
        <taxon>Flavobacteriia</taxon>
        <taxon>Flavobacteriales</taxon>
        <taxon>Phaeocystidibacteraceae</taxon>
        <taxon>Phaeocystidibacter</taxon>
    </lineage>
</organism>
<evidence type="ECO:0000313" key="3">
    <source>
        <dbReference type="Proteomes" id="UP000468650"/>
    </source>
</evidence>
<feature type="transmembrane region" description="Helical" evidence="1">
    <location>
        <begin position="124"/>
        <end position="146"/>
    </location>
</feature>
<feature type="transmembrane region" description="Helical" evidence="1">
    <location>
        <begin position="34"/>
        <end position="57"/>
    </location>
</feature>
<keyword evidence="3" id="KW-1185">Reference proteome</keyword>
<keyword evidence="1" id="KW-0472">Membrane</keyword>
<dbReference type="EMBL" id="WBVO01000012">
    <property type="protein sequence ID" value="KAB2807046.1"/>
    <property type="molecule type" value="Genomic_DNA"/>
</dbReference>
<feature type="transmembrane region" description="Helical" evidence="1">
    <location>
        <begin position="7"/>
        <end position="28"/>
    </location>
</feature>
<feature type="transmembrane region" description="Helical" evidence="1">
    <location>
        <begin position="166"/>
        <end position="187"/>
    </location>
</feature>
<feature type="transmembrane region" description="Helical" evidence="1">
    <location>
        <begin position="90"/>
        <end position="112"/>
    </location>
</feature>
<accession>A0A6N6RG22</accession>
<comment type="caution">
    <text evidence="2">The sequence shown here is derived from an EMBL/GenBank/DDBJ whole genome shotgun (WGS) entry which is preliminary data.</text>
</comment>
<name>A0A6N6RG22_9FLAO</name>
<keyword evidence="1" id="KW-0812">Transmembrane</keyword>
<proteinExistence type="predicted"/>